<dbReference type="EMBL" id="CASHTH010002258">
    <property type="protein sequence ID" value="CAI8027112.1"/>
    <property type="molecule type" value="Genomic_DNA"/>
</dbReference>
<reference evidence="2" key="1">
    <citation type="submission" date="2023-03" db="EMBL/GenBank/DDBJ databases">
        <authorList>
            <person name="Steffen K."/>
            <person name="Cardenas P."/>
        </authorList>
    </citation>
    <scope>NUCLEOTIDE SEQUENCE</scope>
</reference>
<evidence type="ECO:0000313" key="3">
    <source>
        <dbReference type="Proteomes" id="UP001174909"/>
    </source>
</evidence>
<keyword evidence="3" id="KW-1185">Reference proteome</keyword>
<feature type="region of interest" description="Disordered" evidence="1">
    <location>
        <begin position="162"/>
        <end position="201"/>
    </location>
</feature>
<name>A0AA35SDG1_GEOBA</name>
<accession>A0AA35SDG1</accession>
<evidence type="ECO:0000313" key="2">
    <source>
        <dbReference type="EMBL" id="CAI8027112.1"/>
    </source>
</evidence>
<evidence type="ECO:0000256" key="1">
    <source>
        <dbReference type="SAM" id="MobiDB-lite"/>
    </source>
</evidence>
<comment type="caution">
    <text evidence="2">The sequence shown here is derived from an EMBL/GenBank/DDBJ whole genome shotgun (WGS) entry which is preliminary data.</text>
</comment>
<proteinExistence type="predicted"/>
<organism evidence="2 3">
    <name type="scientific">Geodia barretti</name>
    <name type="common">Barrett's horny sponge</name>
    <dbReference type="NCBI Taxonomy" id="519541"/>
    <lineage>
        <taxon>Eukaryota</taxon>
        <taxon>Metazoa</taxon>
        <taxon>Porifera</taxon>
        <taxon>Demospongiae</taxon>
        <taxon>Heteroscleromorpha</taxon>
        <taxon>Tetractinellida</taxon>
        <taxon>Astrophorina</taxon>
        <taxon>Geodiidae</taxon>
        <taxon>Geodia</taxon>
    </lineage>
</organism>
<dbReference type="Proteomes" id="UP001174909">
    <property type="component" value="Unassembled WGS sequence"/>
</dbReference>
<gene>
    <name evidence="2" type="ORF">GBAR_LOCUS15518</name>
</gene>
<protein>
    <submittedName>
        <fullName evidence="2">Uncharacterized protein</fullName>
    </submittedName>
</protein>
<feature type="compositionally biased region" description="Polar residues" evidence="1">
    <location>
        <begin position="163"/>
        <end position="175"/>
    </location>
</feature>
<dbReference type="AlphaFoldDB" id="A0AA35SDG1"/>
<feature type="compositionally biased region" description="Low complexity" evidence="1">
    <location>
        <begin position="190"/>
        <end position="201"/>
    </location>
</feature>
<sequence length="201" mass="22745">MDVPGSIRNKIESQLSRSKERKAEVLKVISTEHPHRTWEHVSDVLYQLRGGGYHHVLERVLSLFPTGRRRAKKIYQEEMKRGVTKRKLTKLVMVGIAGSGKSTSLQTVIEEEPLAEDQHTLLTRPVKTEVVFVQDKVHWKKRNPEEKKKYIASLLRERAQRLGQASLNSQDQASLPTFALSSPAQPSPAQPSSSAQQPHSQ</sequence>